<dbReference type="STRING" id="108003.B1C78_07750"/>
<dbReference type="InterPro" id="IPR011330">
    <property type="entry name" value="Glyco_hydro/deAcase_b/a-brl"/>
</dbReference>
<evidence type="ECO:0000313" key="2">
    <source>
        <dbReference type="Proteomes" id="UP000189462"/>
    </source>
</evidence>
<organism evidence="1 2">
    <name type="scientific">Thioalkalivibrio denitrificans</name>
    <dbReference type="NCBI Taxonomy" id="108003"/>
    <lineage>
        <taxon>Bacteria</taxon>
        <taxon>Pseudomonadati</taxon>
        <taxon>Pseudomonadota</taxon>
        <taxon>Gammaproteobacteria</taxon>
        <taxon>Chromatiales</taxon>
        <taxon>Ectothiorhodospiraceae</taxon>
        <taxon>Thioalkalivibrio</taxon>
    </lineage>
</organism>
<comment type="caution">
    <text evidence="1">The sequence shown here is derived from an EMBL/GenBank/DDBJ whole genome shotgun (WGS) entry which is preliminary data.</text>
</comment>
<accession>A0A1V3NJG5</accession>
<evidence type="ECO:0008006" key="3">
    <source>
        <dbReference type="Google" id="ProtNLM"/>
    </source>
</evidence>
<dbReference type="RefSeq" id="WP_077278583.1">
    <property type="nucleotide sequence ID" value="NZ_MVBK01000043.1"/>
</dbReference>
<sequence length="322" mass="36588">MPTLKVLITTDVEIWPDGWDRMGPEDFKASYRKYILGDTPRGQYGLPFQLRLLDEHGLHGVFMVETLFTHGYGIEPLRDIVGLIQERGQEVQLHLHPEWIDKFDTPILPRLRGYYMHQYTDEEQRTLLRMGLNSLREAGVDNVSAFRAGSYGAGHSTLEALAAVGLRYDTSHNQVYQGDACLIDNPPHLSQPAKIGGVWELPITCFREPSGRIRPLQIHACSLAEIQRTLIHAREQGWHNVVIVLHGSELLGESKRRVDPIAVRRYEGMCRFLADHAEDFETCGFDHPELLPGTPAHPPYATLPLHLGIARRAEQTIRRIWA</sequence>
<protein>
    <recommendedName>
        <fullName evidence="3">Polysaccharide deacetylase</fullName>
    </recommendedName>
</protein>
<dbReference type="SUPFAM" id="SSF88713">
    <property type="entry name" value="Glycoside hydrolase/deacetylase"/>
    <property type="match status" value="1"/>
</dbReference>
<name>A0A1V3NJG5_9GAMM</name>
<proteinExistence type="predicted"/>
<keyword evidence="2" id="KW-1185">Reference proteome</keyword>
<reference evidence="1 2" key="1">
    <citation type="submission" date="2017-02" db="EMBL/GenBank/DDBJ databases">
        <title>Genomic diversity within the haloalkaliphilic genus Thioalkalivibrio.</title>
        <authorList>
            <person name="Ahn A.-C."/>
            <person name="Meier-Kolthoff J."/>
            <person name="Overmars L."/>
            <person name="Richter M."/>
            <person name="Woyke T."/>
            <person name="Sorokin D.Y."/>
            <person name="Muyzer G."/>
        </authorList>
    </citation>
    <scope>NUCLEOTIDE SEQUENCE [LARGE SCALE GENOMIC DNA]</scope>
    <source>
        <strain evidence="1 2">ALJD</strain>
    </source>
</reference>
<dbReference type="Proteomes" id="UP000189462">
    <property type="component" value="Unassembled WGS sequence"/>
</dbReference>
<dbReference type="OrthoDB" id="8597776at2"/>
<dbReference type="EMBL" id="MVBK01000043">
    <property type="protein sequence ID" value="OOG24896.1"/>
    <property type="molecule type" value="Genomic_DNA"/>
</dbReference>
<dbReference type="AlphaFoldDB" id="A0A1V3NJG5"/>
<dbReference type="GO" id="GO:0005975">
    <property type="term" value="P:carbohydrate metabolic process"/>
    <property type="evidence" value="ECO:0007669"/>
    <property type="project" value="InterPro"/>
</dbReference>
<evidence type="ECO:0000313" key="1">
    <source>
        <dbReference type="EMBL" id="OOG24896.1"/>
    </source>
</evidence>
<dbReference type="Gene3D" id="3.20.20.370">
    <property type="entry name" value="Glycoside hydrolase/deacetylase"/>
    <property type="match status" value="1"/>
</dbReference>
<gene>
    <name evidence="1" type="ORF">B1C78_07750</name>
</gene>